<evidence type="ECO:0000256" key="7">
    <source>
        <dbReference type="ARBA" id="ARBA00023180"/>
    </source>
</evidence>
<evidence type="ECO:0000256" key="5">
    <source>
        <dbReference type="ARBA" id="ARBA00022989"/>
    </source>
</evidence>
<comment type="caution">
    <text evidence="11">The sequence shown here is derived from an EMBL/GenBank/DDBJ whole genome shotgun (WGS) entry which is preliminary data.</text>
</comment>
<dbReference type="Pfam" id="PF16332">
    <property type="entry name" value="DUF4962"/>
    <property type="match status" value="1"/>
</dbReference>
<evidence type="ECO:0000313" key="11">
    <source>
        <dbReference type="EMBL" id="PTQ57361.1"/>
    </source>
</evidence>
<keyword evidence="7" id="KW-0325">Glycoprotein</keyword>
<accession>A0A2R6Y3V6</accession>
<evidence type="ECO:0000313" key="12">
    <source>
        <dbReference type="Proteomes" id="UP000244338"/>
    </source>
</evidence>
<dbReference type="Proteomes" id="UP000244338">
    <property type="component" value="Unassembled WGS sequence"/>
</dbReference>
<dbReference type="GO" id="GO:0016829">
    <property type="term" value="F:lyase activity"/>
    <property type="evidence" value="ECO:0007669"/>
    <property type="project" value="InterPro"/>
</dbReference>
<dbReference type="GO" id="GO:0047757">
    <property type="term" value="F:chondroitin-glucuronate 5-epimerase activity"/>
    <property type="evidence" value="ECO:0007669"/>
    <property type="project" value="TreeGrafter"/>
</dbReference>
<reference evidence="12" key="1">
    <citation type="journal article" date="2018" name="Sci. Rep.">
        <title>Lignite coal burning seam in the remote Altai Mountains harbors a hydrogen-driven thermophilic microbial community.</title>
        <authorList>
            <person name="Kadnikov V.V."/>
            <person name="Mardanov A.V."/>
            <person name="Ivasenko D.A."/>
            <person name="Antsiferov D.V."/>
            <person name="Beletsky A.V."/>
            <person name="Karnachuk O.V."/>
            <person name="Ravin N.V."/>
        </authorList>
    </citation>
    <scope>NUCLEOTIDE SEQUENCE [LARGE SCALE GENOMIC DNA]</scope>
</reference>
<evidence type="ECO:0000256" key="6">
    <source>
        <dbReference type="ARBA" id="ARBA00023136"/>
    </source>
</evidence>
<evidence type="ECO:0000259" key="10">
    <source>
        <dbReference type="Pfam" id="PF16332"/>
    </source>
</evidence>
<evidence type="ECO:0000256" key="4">
    <source>
        <dbReference type="ARBA" id="ARBA00022729"/>
    </source>
</evidence>
<organism evidence="11 12">
    <name type="scientific">Candidatus Carbonibacillus altaicus</name>
    <dbReference type="NCBI Taxonomy" id="2163959"/>
    <lineage>
        <taxon>Bacteria</taxon>
        <taxon>Bacillati</taxon>
        <taxon>Bacillota</taxon>
        <taxon>Bacilli</taxon>
        <taxon>Bacillales</taxon>
        <taxon>Candidatus Carbonibacillus</taxon>
    </lineage>
</organism>
<dbReference type="GO" id="GO:0030313">
    <property type="term" value="C:cell envelope"/>
    <property type="evidence" value="ECO:0007669"/>
    <property type="project" value="UniProtKB-SubCell"/>
</dbReference>
<dbReference type="InterPro" id="IPR032518">
    <property type="entry name" value="HepII_N"/>
</dbReference>
<keyword evidence="5" id="KW-1133">Transmembrane helix</keyword>
<gene>
    <name evidence="11" type="ORF">BSOLF_1677</name>
</gene>
<feature type="domain" description="Heparinase II N-terminal" evidence="10">
    <location>
        <begin position="189"/>
        <end position="591"/>
    </location>
</feature>
<evidence type="ECO:0000256" key="8">
    <source>
        <dbReference type="ARBA" id="ARBA00023235"/>
    </source>
</evidence>
<dbReference type="AlphaFoldDB" id="A0A2R6Y3V6"/>
<name>A0A2R6Y3V6_9BACL</name>
<proteinExistence type="predicted"/>
<sequence length="1011" mass="113376">MMENVALASFGTRAWADSFAPWYRIDPVHDGRRNEEDETGQLGKVRWLSRSTHEPHWVVLLFPGTQWVSLARIYWPRERGRFLKPERYWLECWREGRWQACEETSRVEHEDGQYTEIRLRPLSTDRIRLYMPQGGGACGGFEDMLGVSEFEVYSPSPRRGEPSTVIVLESRLDSRANPFLITWMPIPGALSYAVQYGRTPAFEGNDVETLETTRNYAMPRRAIEPGRWYCRVAPVLGSGRGEWSNAMQIDVGEVRYCPRSFGLWTGGHPRLPWVPRDRARLLSEIDGPKGRLFRALIDKADKASIGHVAQLRNMQSHADEAEALPEEPPPFDRGIWQIERWREIVAAGAKVLEAISLYAYAYAATGDVRYRDQAKKWLLHAASWDPLGSTGIDSVDHAAHDVLVGLSIGYDALYGELTEAERRAVRQAMEARLRALWRYLNPFVLDETNNHPWFQTNALAIGALALWDEVEKAKEWVEFAVLLYVGRFLALGGADGDWHEGSDYWTYTMGFVIEFVEAVRAVTGLDLSDHPWLHQTAAYKLYTAPPGAPVLTFGDTHKRPAGSEDAAILFYLAGRRRDALAQWYALAALEQEEPVRPGLLIRLMMWWDPSIPAQAPENLPNIKAFREVGVVIARTTLKGPDGTHFAFKSGPYHGVLAGHEHADQNSFILHADGEPMIIDSGRYDYYGSPHYYGWYIRTEAHNTLMVDGEGQLCQRPGADGKLMHVRPADGAVYFAGDATKAYGGLVDRFVRHGWLFLAREGDAGDLGLLVLFDDVAVDKARTIGSRFHFSLVPSLVKNEGGERRDGPIPFVFQLAGERAAMRLHVHADTPLVHQLEKGYPPSSAPSDGSLDEYHLAFFTSVPAASFTALYVVDLYRRGTSPAEVRFVDTARAVVTKGEAVHTFLFRRKETGAQLEHAGWIASAASLVMSEAGYGSNRLWIMQAQSVRWQGKEIFKSSQPVDLLWKDVPASDGPHANEELILFSTHDQTVELFGRSVALATGAKRISPAQFT</sequence>
<dbReference type="InterPro" id="IPR012480">
    <property type="entry name" value="Hepar_II_III_C"/>
</dbReference>
<dbReference type="Gene3D" id="2.60.40.10">
    <property type="entry name" value="Immunoglobulins"/>
    <property type="match status" value="1"/>
</dbReference>
<evidence type="ECO:0000256" key="3">
    <source>
        <dbReference type="ARBA" id="ARBA00022692"/>
    </source>
</evidence>
<comment type="subcellular location">
    <subcellularLocation>
        <location evidence="2">Cell envelope</location>
    </subcellularLocation>
    <subcellularLocation>
        <location evidence="1">Membrane</location>
        <topology evidence="1">Multi-pass membrane protein</topology>
    </subcellularLocation>
</comment>
<dbReference type="Gene3D" id="1.50.10.100">
    <property type="entry name" value="Chondroitin AC/alginate lyase"/>
    <property type="match status" value="1"/>
</dbReference>
<keyword evidence="6" id="KW-0472">Membrane</keyword>
<protein>
    <submittedName>
        <fullName evidence="11">Uncharacterized protein</fullName>
    </submittedName>
</protein>
<dbReference type="InterPro" id="IPR013783">
    <property type="entry name" value="Ig-like_fold"/>
</dbReference>
<dbReference type="PANTHER" id="PTHR15532:SF5">
    <property type="entry name" value="SULFOTRANSFERASE DOMAIN-CONTAINING PROTEIN"/>
    <property type="match status" value="1"/>
</dbReference>
<feature type="domain" description="Heparinase II/III-like C-terminal" evidence="9">
    <location>
        <begin position="620"/>
        <end position="795"/>
    </location>
</feature>
<dbReference type="SUPFAM" id="SSF48230">
    <property type="entry name" value="Chondroitin AC/alginate lyase"/>
    <property type="match status" value="1"/>
</dbReference>
<dbReference type="GO" id="GO:0016020">
    <property type="term" value="C:membrane"/>
    <property type="evidence" value="ECO:0007669"/>
    <property type="project" value="UniProtKB-SubCell"/>
</dbReference>
<dbReference type="InterPro" id="IPR052447">
    <property type="entry name" value="Dermatan-Sulfate_Isomerase"/>
</dbReference>
<keyword evidence="4" id="KW-0732">Signal</keyword>
<evidence type="ECO:0000256" key="2">
    <source>
        <dbReference type="ARBA" id="ARBA00004196"/>
    </source>
</evidence>
<dbReference type="EMBL" id="PEBX01000008">
    <property type="protein sequence ID" value="PTQ57361.1"/>
    <property type="molecule type" value="Genomic_DNA"/>
</dbReference>
<evidence type="ECO:0000256" key="1">
    <source>
        <dbReference type="ARBA" id="ARBA00004141"/>
    </source>
</evidence>
<dbReference type="PANTHER" id="PTHR15532">
    <property type="match status" value="1"/>
</dbReference>
<dbReference type="Pfam" id="PF07940">
    <property type="entry name" value="Hepar_II_III_C"/>
    <property type="match status" value="1"/>
</dbReference>
<dbReference type="Gene3D" id="2.70.98.70">
    <property type="match status" value="1"/>
</dbReference>
<keyword evidence="3" id="KW-0812">Transmembrane</keyword>
<dbReference type="InterPro" id="IPR008929">
    <property type="entry name" value="Chondroitin_lyas"/>
</dbReference>
<keyword evidence="8" id="KW-0413">Isomerase</keyword>
<dbReference type="Gene3D" id="2.60.120.260">
    <property type="entry name" value="Galactose-binding domain-like"/>
    <property type="match status" value="1"/>
</dbReference>
<evidence type="ECO:0000259" key="9">
    <source>
        <dbReference type="Pfam" id="PF07940"/>
    </source>
</evidence>